<dbReference type="AlphaFoldDB" id="A0A918LYR4"/>
<organism evidence="2 3">
    <name type="scientific">Streptomyces phaeofaciens</name>
    <dbReference type="NCBI Taxonomy" id="68254"/>
    <lineage>
        <taxon>Bacteria</taxon>
        <taxon>Bacillati</taxon>
        <taxon>Actinomycetota</taxon>
        <taxon>Actinomycetes</taxon>
        <taxon>Kitasatosporales</taxon>
        <taxon>Streptomycetaceae</taxon>
        <taxon>Streptomyces</taxon>
    </lineage>
</organism>
<feature type="compositionally biased region" description="Gly residues" evidence="1">
    <location>
        <begin position="58"/>
        <end position="81"/>
    </location>
</feature>
<protein>
    <submittedName>
        <fullName evidence="2">Uncharacterized protein</fullName>
    </submittedName>
</protein>
<gene>
    <name evidence="2" type="ORF">GCM10010226_56780</name>
</gene>
<name>A0A918LYR4_9ACTN</name>
<dbReference type="Proteomes" id="UP000646776">
    <property type="component" value="Unassembled WGS sequence"/>
</dbReference>
<evidence type="ECO:0000256" key="1">
    <source>
        <dbReference type="SAM" id="MobiDB-lite"/>
    </source>
</evidence>
<proteinExistence type="predicted"/>
<sequence>MAATDRSHDEWDRQVAEAAARYGRTGDERRTVERQQDAGVAFPDSEEALAECGPAAGPSGGSRLHGGGGGPGGTAGGDRRE</sequence>
<feature type="region of interest" description="Disordered" evidence="1">
    <location>
        <begin position="20"/>
        <end position="81"/>
    </location>
</feature>
<evidence type="ECO:0000313" key="3">
    <source>
        <dbReference type="Proteomes" id="UP000646776"/>
    </source>
</evidence>
<reference evidence="2" key="1">
    <citation type="journal article" date="2014" name="Int. J. Syst. Evol. Microbiol.">
        <title>Complete genome sequence of Corynebacterium casei LMG S-19264T (=DSM 44701T), isolated from a smear-ripened cheese.</title>
        <authorList>
            <consortium name="US DOE Joint Genome Institute (JGI-PGF)"/>
            <person name="Walter F."/>
            <person name="Albersmeier A."/>
            <person name="Kalinowski J."/>
            <person name="Ruckert C."/>
        </authorList>
    </citation>
    <scope>NUCLEOTIDE SEQUENCE</scope>
    <source>
        <strain evidence="2">JCM 4125</strain>
    </source>
</reference>
<dbReference type="EMBL" id="BMSA01000018">
    <property type="protein sequence ID" value="GGT71437.1"/>
    <property type="molecule type" value="Genomic_DNA"/>
</dbReference>
<evidence type="ECO:0000313" key="2">
    <source>
        <dbReference type="EMBL" id="GGT71437.1"/>
    </source>
</evidence>
<reference evidence="2" key="2">
    <citation type="submission" date="2020-09" db="EMBL/GenBank/DDBJ databases">
        <authorList>
            <person name="Sun Q."/>
            <person name="Ohkuma M."/>
        </authorList>
    </citation>
    <scope>NUCLEOTIDE SEQUENCE</scope>
    <source>
        <strain evidence="2">JCM 4125</strain>
    </source>
</reference>
<accession>A0A918LYR4</accession>
<comment type="caution">
    <text evidence="2">The sequence shown here is derived from an EMBL/GenBank/DDBJ whole genome shotgun (WGS) entry which is preliminary data.</text>
</comment>
<keyword evidence="3" id="KW-1185">Reference proteome</keyword>
<feature type="compositionally biased region" description="Basic and acidic residues" evidence="1">
    <location>
        <begin position="24"/>
        <end position="36"/>
    </location>
</feature>